<keyword evidence="2" id="KW-1185">Reference proteome</keyword>
<dbReference type="Proteomes" id="UP000324222">
    <property type="component" value="Unassembled WGS sequence"/>
</dbReference>
<proteinExistence type="predicted"/>
<evidence type="ECO:0000313" key="2">
    <source>
        <dbReference type="Proteomes" id="UP000324222"/>
    </source>
</evidence>
<name>A0A5B7FTG6_PORTR</name>
<accession>A0A5B7FTG6</accession>
<comment type="caution">
    <text evidence="1">The sequence shown here is derived from an EMBL/GenBank/DDBJ whole genome shotgun (WGS) entry which is preliminary data.</text>
</comment>
<dbReference type="AlphaFoldDB" id="A0A5B7FTG6"/>
<protein>
    <submittedName>
        <fullName evidence="1">Uncharacterized protein</fullName>
    </submittedName>
</protein>
<evidence type="ECO:0000313" key="1">
    <source>
        <dbReference type="EMBL" id="MPC50741.1"/>
    </source>
</evidence>
<reference evidence="1 2" key="1">
    <citation type="submission" date="2019-05" db="EMBL/GenBank/DDBJ databases">
        <title>Another draft genome of Portunus trituberculatus and its Hox gene families provides insights of decapod evolution.</title>
        <authorList>
            <person name="Jeong J.-H."/>
            <person name="Song I."/>
            <person name="Kim S."/>
            <person name="Choi T."/>
            <person name="Kim D."/>
            <person name="Ryu S."/>
            <person name="Kim W."/>
        </authorList>
    </citation>
    <scope>NUCLEOTIDE SEQUENCE [LARGE SCALE GENOMIC DNA]</scope>
    <source>
        <tissue evidence="1">Muscle</tissue>
    </source>
</reference>
<organism evidence="1 2">
    <name type="scientific">Portunus trituberculatus</name>
    <name type="common">Swimming crab</name>
    <name type="synonym">Neptunus trituberculatus</name>
    <dbReference type="NCBI Taxonomy" id="210409"/>
    <lineage>
        <taxon>Eukaryota</taxon>
        <taxon>Metazoa</taxon>
        <taxon>Ecdysozoa</taxon>
        <taxon>Arthropoda</taxon>
        <taxon>Crustacea</taxon>
        <taxon>Multicrustacea</taxon>
        <taxon>Malacostraca</taxon>
        <taxon>Eumalacostraca</taxon>
        <taxon>Eucarida</taxon>
        <taxon>Decapoda</taxon>
        <taxon>Pleocyemata</taxon>
        <taxon>Brachyura</taxon>
        <taxon>Eubrachyura</taxon>
        <taxon>Portunoidea</taxon>
        <taxon>Portunidae</taxon>
        <taxon>Portuninae</taxon>
        <taxon>Portunus</taxon>
    </lineage>
</organism>
<sequence length="59" mass="6767">MVGDSTAWACEQEVNEEKVEVDVKTFGSLQREETDLRTFLVHSPEEYSEAGFRIAIFEL</sequence>
<dbReference type="EMBL" id="VSRR010009704">
    <property type="protein sequence ID" value="MPC50741.1"/>
    <property type="molecule type" value="Genomic_DNA"/>
</dbReference>
<gene>
    <name evidence="1" type="ORF">E2C01_044571</name>
</gene>